<dbReference type="Proteomes" id="UP001234178">
    <property type="component" value="Unassembled WGS sequence"/>
</dbReference>
<gene>
    <name evidence="1" type="ORF">OUZ56_031076</name>
</gene>
<keyword evidence="2" id="KW-1185">Reference proteome</keyword>
<accession>A0ABQ9ZTJ2</accession>
<comment type="caution">
    <text evidence="1">The sequence shown here is derived from an EMBL/GenBank/DDBJ whole genome shotgun (WGS) entry which is preliminary data.</text>
</comment>
<evidence type="ECO:0000313" key="1">
    <source>
        <dbReference type="EMBL" id="KAK4016118.1"/>
    </source>
</evidence>
<sequence>MGNLIKRDDLSLHLQITLSAHTSIPSVSSAAYNISDYEGFTFISYYCNLFLLAPSLSSFISRRCVIRILPLNAGCSGLRRELTIDRRRPGTSVGDSERSRSKPELKGRHVVVRLFSLQIGRPLFAVNQYVASDRLTAAMEDVPQGDKTVTNDNKIMEYIEKKYSYM</sequence>
<name>A0ABQ9ZTJ2_9CRUS</name>
<reference evidence="1 2" key="1">
    <citation type="journal article" date="2023" name="Nucleic Acids Res.">
        <title>The hologenome of Daphnia magna reveals possible DNA methylation and microbiome-mediated evolution of the host genome.</title>
        <authorList>
            <person name="Chaturvedi A."/>
            <person name="Li X."/>
            <person name="Dhandapani V."/>
            <person name="Marshall H."/>
            <person name="Kissane S."/>
            <person name="Cuenca-Cambronero M."/>
            <person name="Asole G."/>
            <person name="Calvet F."/>
            <person name="Ruiz-Romero M."/>
            <person name="Marangio P."/>
            <person name="Guigo R."/>
            <person name="Rago D."/>
            <person name="Mirbahai L."/>
            <person name="Eastwood N."/>
            <person name="Colbourne J.K."/>
            <person name="Zhou J."/>
            <person name="Mallon E."/>
            <person name="Orsini L."/>
        </authorList>
    </citation>
    <scope>NUCLEOTIDE SEQUENCE [LARGE SCALE GENOMIC DNA]</scope>
    <source>
        <strain evidence="1">LRV0_1</strain>
    </source>
</reference>
<protein>
    <submittedName>
        <fullName evidence="1">Uncharacterized protein</fullName>
    </submittedName>
</protein>
<proteinExistence type="predicted"/>
<evidence type="ECO:0000313" key="2">
    <source>
        <dbReference type="Proteomes" id="UP001234178"/>
    </source>
</evidence>
<organism evidence="1 2">
    <name type="scientific">Daphnia magna</name>
    <dbReference type="NCBI Taxonomy" id="35525"/>
    <lineage>
        <taxon>Eukaryota</taxon>
        <taxon>Metazoa</taxon>
        <taxon>Ecdysozoa</taxon>
        <taxon>Arthropoda</taxon>
        <taxon>Crustacea</taxon>
        <taxon>Branchiopoda</taxon>
        <taxon>Diplostraca</taxon>
        <taxon>Cladocera</taxon>
        <taxon>Anomopoda</taxon>
        <taxon>Daphniidae</taxon>
        <taxon>Daphnia</taxon>
    </lineage>
</organism>
<dbReference type="EMBL" id="JAOYFB010000005">
    <property type="protein sequence ID" value="KAK4016118.1"/>
    <property type="molecule type" value="Genomic_DNA"/>
</dbReference>